<dbReference type="InterPro" id="IPR008493">
    <property type="entry name" value="Hikeshi-like_N"/>
</dbReference>
<comment type="similarity">
    <text evidence="1">Belongs to the OPI10 family.</text>
</comment>
<evidence type="ECO:0000259" key="3">
    <source>
        <dbReference type="Pfam" id="PF21057"/>
    </source>
</evidence>
<comment type="caution">
    <text evidence="4">The sequence shown here is derived from an EMBL/GenBank/DDBJ whole genome shotgun (WGS) entry which is preliminary data.</text>
</comment>
<dbReference type="GeneID" id="26908908"/>
<evidence type="ECO:0000256" key="1">
    <source>
        <dbReference type="ARBA" id="ARBA00006623"/>
    </source>
</evidence>
<dbReference type="InterPro" id="IPR031318">
    <property type="entry name" value="OPI10"/>
</dbReference>
<dbReference type="PANTHER" id="PTHR12925">
    <property type="entry name" value="HIKESHI FAMILY MEMBER"/>
    <property type="match status" value="1"/>
</dbReference>
<dbReference type="GO" id="GO:0005829">
    <property type="term" value="C:cytosol"/>
    <property type="evidence" value="ECO:0007669"/>
    <property type="project" value="TreeGrafter"/>
</dbReference>
<dbReference type="PANTHER" id="PTHR12925:SF0">
    <property type="entry name" value="PROTEIN HIKESHI"/>
    <property type="match status" value="1"/>
</dbReference>
<dbReference type="Pfam" id="PF05603">
    <property type="entry name" value="Hikeshi-like_N"/>
    <property type="match status" value="1"/>
</dbReference>
<dbReference type="AlphaFoldDB" id="A0A0M9FSR6"/>
<sequence>MEWQSTTQNSGIPSSTAYTTPSGSAVSSSAAAVPTLAPPAPLFGVIVPGCPVQTNLAQIDSGRWSLQLGFAPESFVVFLTMAEPLPPGYGIGLFLAREDTMSFQYVGALTQQRASTILRVPTAFLNADQPIRVVLGLALEREEELLNLGATQEQPLQQVRAATKVAIAERILEDLYGFVASYARSINWNSDCAGGYGNNGLAGLEPGDYVVMPTSFVDKWRTRVQTKIRKDASFWQ</sequence>
<dbReference type="GO" id="GO:0005634">
    <property type="term" value="C:nucleus"/>
    <property type="evidence" value="ECO:0007669"/>
    <property type="project" value="TreeGrafter"/>
</dbReference>
<organism evidence="4 5">
    <name type="scientific">Leptomonas pyrrhocoris</name>
    <name type="common">Firebug parasite</name>
    <dbReference type="NCBI Taxonomy" id="157538"/>
    <lineage>
        <taxon>Eukaryota</taxon>
        <taxon>Discoba</taxon>
        <taxon>Euglenozoa</taxon>
        <taxon>Kinetoplastea</taxon>
        <taxon>Metakinetoplastina</taxon>
        <taxon>Trypanosomatida</taxon>
        <taxon>Trypanosomatidae</taxon>
        <taxon>Leishmaniinae</taxon>
        <taxon>Leptomonas</taxon>
    </lineage>
</organism>
<dbReference type="RefSeq" id="XP_015653769.1">
    <property type="nucleotide sequence ID" value="XM_015807687.1"/>
</dbReference>
<gene>
    <name evidence="4" type="ORF">ABB37_08624</name>
</gene>
<dbReference type="OrthoDB" id="10248398at2759"/>
<proteinExistence type="inferred from homology"/>
<keyword evidence="5" id="KW-1185">Reference proteome</keyword>
<reference evidence="4 5" key="1">
    <citation type="submission" date="2015-07" db="EMBL/GenBank/DDBJ databases">
        <title>High-quality genome of monoxenous trypanosomatid Leptomonas pyrrhocoris.</title>
        <authorList>
            <person name="Flegontov P."/>
            <person name="Butenko A."/>
            <person name="Firsov S."/>
            <person name="Vlcek C."/>
            <person name="Logacheva M.D."/>
            <person name="Field M."/>
            <person name="Filatov D."/>
            <person name="Flegontova O."/>
            <person name="Gerasimov E."/>
            <person name="Jackson A.P."/>
            <person name="Kelly S."/>
            <person name="Opperdoes F."/>
            <person name="O'Reilly A."/>
            <person name="Votypka J."/>
            <person name="Yurchenko V."/>
            <person name="Lukes J."/>
        </authorList>
    </citation>
    <scope>NUCLEOTIDE SEQUENCE [LARGE SCALE GENOMIC DNA]</scope>
    <source>
        <strain evidence="4">H10</strain>
    </source>
</reference>
<dbReference type="InterPro" id="IPR048364">
    <property type="entry name" value="Hikeshi-like_C"/>
</dbReference>
<feature type="domain" description="Hikeshi-like N-terminal" evidence="2">
    <location>
        <begin position="46"/>
        <end position="122"/>
    </location>
</feature>
<dbReference type="VEuPathDB" id="TriTrypDB:LpyrH10_25_1220"/>
<accession>A0A0M9FSR6</accession>
<dbReference type="OMA" id="WWAKFER"/>
<evidence type="ECO:0000259" key="2">
    <source>
        <dbReference type="Pfam" id="PF05603"/>
    </source>
</evidence>
<evidence type="ECO:0000313" key="5">
    <source>
        <dbReference type="Proteomes" id="UP000037923"/>
    </source>
</evidence>
<dbReference type="Pfam" id="PF21057">
    <property type="entry name" value="Hikeshi-like_C"/>
    <property type="match status" value="1"/>
</dbReference>
<protein>
    <submittedName>
        <fullName evidence="4">Uncharacterized protein</fullName>
    </submittedName>
</protein>
<dbReference type="Proteomes" id="UP000037923">
    <property type="component" value="Unassembled WGS sequence"/>
</dbReference>
<name>A0A0M9FSR6_LEPPY</name>
<dbReference type="GO" id="GO:0006606">
    <property type="term" value="P:protein import into nucleus"/>
    <property type="evidence" value="ECO:0007669"/>
    <property type="project" value="TreeGrafter"/>
</dbReference>
<dbReference type="GO" id="GO:0061608">
    <property type="term" value="F:nuclear import signal receptor activity"/>
    <property type="evidence" value="ECO:0007669"/>
    <property type="project" value="TreeGrafter"/>
</dbReference>
<evidence type="ECO:0000313" key="4">
    <source>
        <dbReference type="EMBL" id="KPA75330.1"/>
    </source>
</evidence>
<dbReference type="EMBL" id="LGTL01000025">
    <property type="protein sequence ID" value="KPA75330.1"/>
    <property type="molecule type" value="Genomic_DNA"/>
</dbReference>
<feature type="domain" description="Hikeshi-like C-terminal" evidence="3">
    <location>
        <begin position="166"/>
        <end position="236"/>
    </location>
</feature>